<name>A0A917KD16_9BACL</name>
<reference evidence="2" key="2">
    <citation type="submission" date="2020-09" db="EMBL/GenBank/DDBJ databases">
        <authorList>
            <person name="Sun Q."/>
            <person name="Ohkuma M."/>
        </authorList>
    </citation>
    <scope>NUCLEOTIDE SEQUENCE</scope>
    <source>
        <strain evidence="2">JCM 18487</strain>
    </source>
</reference>
<protein>
    <submittedName>
        <fullName evidence="2">Uncharacterized protein</fullName>
    </submittedName>
</protein>
<keyword evidence="1" id="KW-0812">Transmembrane</keyword>
<dbReference type="EMBL" id="BMOY01000029">
    <property type="protein sequence ID" value="GGJ09556.1"/>
    <property type="molecule type" value="Genomic_DNA"/>
</dbReference>
<organism evidence="2 3">
    <name type="scientific">Alicyclobacillus cellulosilyticus</name>
    <dbReference type="NCBI Taxonomy" id="1003997"/>
    <lineage>
        <taxon>Bacteria</taxon>
        <taxon>Bacillati</taxon>
        <taxon>Bacillota</taxon>
        <taxon>Bacilli</taxon>
        <taxon>Bacillales</taxon>
        <taxon>Alicyclobacillaceae</taxon>
        <taxon>Alicyclobacillus</taxon>
    </lineage>
</organism>
<proteinExistence type="predicted"/>
<accession>A0A917KD16</accession>
<keyword evidence="1" id="KW-0472">Membrane</keyword>
<evidence type="ECO:0000313" key="3">
    <source>
        <dbReference type="Proteomes" id="UP000637695"/>
    </source>
</evidence>
<evidence type="ECO:0000313" key="2">
    <source>
        <dbReference type="EMBL" id="GGJ09556.1"/>
    </source>
</evidence>
<keyword evidence="3" id="KW-1185">Reference proteome</keyword>
<keyword evidence="1" id="KW-1133">Transmembrane helix</keyword>
<comment type="caution">
    <text evidence="2">The sequence shown here is derived from an EMBL/GenBank/DDBJ whole genome shotgun (WGS) entry which is preliminary data.</text>
</comment>
<dbReference type="Proteomes" id="UP000637695">
    <property type="component" value="Unassembled WGS sequence"/>
</dbReference>
<dbReference type="AlphaFoldDB" id="A0A917KD16"/>
<reference evidence="2" key="1">
    <citation type="journal article" date="2014" name="Int. J. Syst. Evol. Microbiol.">
        <title>Complete genome sequence of Corynebacterium casei LMG S-19264T (=DSM 44701T), isolated from a smear-ripened cheese.</title>
        <authorList>
            <consortium name="US DOE Joint Genome Institute (JGI-PGF)"/>
            <person name="Walter F."/>
            <person name="Albersmeier A."/>
            <person name="Kalinowski J."/>
            <person name="Ruckert C."/>
        </authorList>
    </citation>
    <scope>NUCLEOTIDE SEQUENCE</scope>
    <source>
        <strain evidence="2">JCM 18487</strain>
    </source>
</reference>
<evidence type="ECO:0000256" key="1">
    <source>
        <dbReference type="SAM" id="Phobius"/>
    </source>
</evidence>
<feature type="transmembrane region" description="Helical" evidence="1">
    <location>
        <begin position="15"/>
        <end position="38"/>
    </location>
</feature>
<sequence>MLRFVRGEVCREDGASFLLALAVSLTAAMLTAGILTALQRAWQAVTYEQLQTQALYNARMGIDAAVELLKQDVTNAAFTSSGTAAQLASQVTSELQALQSPFYASVVYNTGPLQDAQGNSSIQLTILSTGTSEQAGVFGERHSVQVQMALILRLPAGGTGGGAGGGGSTVSGVTISSSGSLGANIGNLSVTGTGTVPVQYTGSGSGTVTVNGSSASVTGFSPPPQQITSSNKDPINGMAWISGNGVVQKGPINGSAIITGSNVQVTQPINGAAIVTGSNVTLDNVNGPALLMGNGITVNGNVQCALVTGNQVTIQGNVNGDLIVVGNQCTVQGQVNGSVLVTGSGLNITGGINGRSPYAILVLGSNEMVGGNINGNVIKNGNNLSYSRVNGTVSDYNGQSLSLGNTCFGDVTLVTSAAGSGNNGEVQVSFGDTSISG</sequence>
<gene>
    <name evidence="2" type="ORF">GCM10010885_18340</name>
</gene>